<feature type="domain" description="Response regulatory" evidence="13">
    <location>
        <begin position="809"/>
        <end position="925"/>
    </location>
</feature>
<dbReference type="SMART" id="SM00091">
    <property type="entry name" value="PAS"/>
    <property type="match status" value="1"/>
</dbReference>
<evidence type="ECO:0000256" key="9">
    <source>
        <dbReference type="PROSITE-ProRule" id="PRU00169"/>
    </source>
</evidence>
<dbReference type="SMART" id="SM00388">
    <property type="entry name" value="HisKA"/>
    <property type="match status" value="1"/>
</dbReference>
<dbReference type="Gene3D" id="3.30.450.20">
    <property type="entry name" value="PAS domain"/>
    <property type="match status" value="1"/>
</dbReference>
<comment type="catalytic activity">
    <reaction evidence="1">
        <text>ATP + protein L-histidine = ADP + protein N-phospho-L-histidine.</text>
        <dbReference type="EC" id="2.7.13.3"/>
    </reaction>
</comment>
<evidence type="ECO:0000256" key="1">
    <source>
        <dbReference type="ARBA" id="ARBA00000085"/>
    </source>
</evidence>
<feature type="domain" description="Histidine kinase" evidence="12">
    <location>
        <begin position="561"/>
        <end position="782"/>
    </location>
</feature>
<keyword evidence="3 9" id="KW-0597">Phosphoprotein</keyword>
<dbReference type="InterPro" id="IPR001789">
    <property type="entry name" value="Sig_transdc_resp-reg_receiver"/>
</dbReference>
<organism evidence="16 17">
    <name type="scientific">Ideonella alba</name>
    <dbReference type="NCBI Taxonomy" id="2824118"/>
    <lineage>
        <taxon>Bacteria</taxon>
        <taxon>Pseudomonadati</taxon>
        <taxon>Pseudomonadota</taxon>
        <taxon>Betaproteobacteria</taxon>
        <taxon>Burkholderiales</taxon>
        <taxon>Sphaerotilaceae</taxon>
        <taxon>Ideonella</taxon>
    </lineage>
</organism>
<dbReference type="Gene3D" id="1.10.287.130">
    <property type="match status" value="1"/>
</dbReference>
<dbReference type="Proteomes" id="UP000676246">
    <property type="component" value="Unassembled WGS sequence"/>
</dbReference>
<feature type="coiled-coil region" evidence="10">
    <location>
        <begin position="365"/>
        <end position="396"/>
    </location>
</feature>
<dbReference type="InterPro" id="IPR003661">
    <property type="entry name" value="HisK_dim/P_dom"/>
</dbReference>
<dbReference type="CDD" id="cd16922">
    <property type="entry name" value="HATPase_EvgS-ArcB-TorS-like"/>
    <property type="match status" value="1"/>
</dbReference>
<dbReference type="SUPFAM" id="SSF53850">
    <property type="entry name" value="Periplasmic binding protein-like II"/>
    <property type="match status" value="1"/>
</dbReference>
<keyword evidence="4 11" id="KW-0732">Signal</keyword>
<protein>
    <recommendedName>
        <fullName evidence="8">Virulence sensor protein BvgS</fullName>
        <ecNumber evidence="2">2.7.13.3</ecNumber>
    </recommendedName>
</protein>
<dbReference type="InterPro" id="IPR005467">
    <property type="entry name" value="His_kinase_dom"/>
</dbReference>
<dbReference type="InterPro" id="IPR013767">
    <property type="entry name" value="PAS_fold"/>
</dbReference>
<dbReference type="CDD" id="cd00082">
    <property type="entry name" value="HisKA"/>
    <property type="match status" value="1"/>
</dbReference>
<feature type="signal peptide" evidence="11">
    <location>
        <begin position="1"/>
        <end position="41"/>
    </location>
</feature>
<reference evidence="16 17" key="1">
    <citation type="submission" date="2021-04" db="EMBL/GenBank/DDBJ databases">
        <title>The genome sequence of Ideonella sp. 3Y2.</title>
        <authorList>
            <person name="Liu Y."/>
        </authorList>
    </citation>
    <scope>NUCLEOTIDE SEQUENCE [LARGE SCALE GENOMIC DNA]</scope>
    <source>
        <strain evidence="16 17">3Y2</strain>
    </source>
</reference>
<dbReference type="PRINTS" id="PR00344">
    <property type="entry name" value="BCTRLSENSOR"/>
</dbReference>
<evidence type="ECO:0000256" key="3">
    <source>
        <dbReference type="ARBA" id="ARBA00022553"/>
    </source>
</evidence>
<dbReference type="EMBL" id="JAGQDD010000007">
    <property type="protein sequence ID" value="MBQ0931161.1"/>
    <property type="molecule type" value="Genomic_DNA"/>
</dbReference>
<dbReference type="EC" id="2.7.13.3" evidence="2"/>
<dbReference type="Pfam" id="PF00989">
    <property type="entry name" value="PAS"/>
    <property type="match status" value="1"/>
</dbReference>
<evidence type="ECO:0000313" key="17">
    <source>
        <dbReference type="Proteomes" id="UP000676246"/>
    </source>
</evidence>
<dbReference type="InterPro" id="IPR036097">
    <property type="entry name" value="HisK_dim/P_sf"/>
</dbReference>
<evidence type="ECO:0000313" key="16">
    <source>
        <dbReference type="EMBL" id="MBQ0931161.1"/>
    </source>
</evidence>
<dbReference type="SUPFAM" id="SSF52172">
    <property type="entry name" value="CheY-like"/>
    <property type="match status" value="1"/>
</dbReference>
<dbReference type="AlphaFoldDB" id="A0A940Y9L2"/>
<keyword evidence="5" id="KW-0902">Two-component regulatory system</keyword>
<dbReference type="GO" id="GO:0000155">
    <property type="term" value="F:phosphorelay sensor kinase activity"/>
    <property type="evidence" value="ECO:0007669"/>
    <property type="project" value="InterPro"/>
</dbReference>
<name>A0A940Y9L2_9BURK</name>
<dbReference type="CDD" id="cd00130">
    <property type="entry name" value="PAS"/>
    <property type="match status" value="1"/>
</dbReference>
<evidence type="ECO:0000259" key="14">
    <source>
        <dbReference type="PROSITE" id="PS50112"/>
    </source>
</evidence>
<dbReference type="FunFam" id="3.30.565.10:FF:000010">
    <property type="entry name" value="Sensor histidine kinase RcsC"/>
    <property type="match status" value="1"/>
</dbReference>
<accession>A0A940Y9L2</accession>
<dbReference type="Pfam" id="PF00512">
    <property type="entry name" value="HisKA"/>
    <property type="match status" value="1"/>
</dbReference>
<evidence type="ECO:0000256" key="2">
    <source>
        <dbReference type="ARBA" id="ARBA00012438"/>
    </source>
</evidence>
<dbReference type="Gene3D" id="3.30.565.10">
    <property type="entry name" value="Histidine kinase-like ATPase, C-terminal domain"/>
    <property type="match status" value="1"/>
</dbReference>
<comment type="function">
    <text evidence="7">Member of the two-component regulatory system BvgS/BvgA. Phosphorylates BvgA via a four-step phosphorelay in response to environmental signals.</text>
</comment>
<evidence type="ECO:0000256" key="6">
    <source>
        <dbReference type="ARBA" id="ARBA00023026"/>
    </source>
</evidence>
<dbReference type="InterPro" id="IPR035965">
    <property type="entry name" value="PAS-like_dom_sf"/>
</dbReference>
<gene>
    <name evidence="16" type="ORF">KAK03_11750</name>
</gene>
<dbReference type="SUPFAM" id="SSF47384">
    <property type="entry name" value="Homodimeric domain of signal transducing histidine kinase"/>
    <property type="match status" value="1"/>
</dbReference>
<evidence type="ECO:0000256" key="8">
    <source>
        <dbReference type="ARBA" id="ARBA00070152"/>
    </source>
</evidence>
<dbReference type="InterPro" id="IPR011006">
    <property type="entry name" value="CheY-like_superfamily"/>
</dbReference>
<dbReference type="Gene3D" id="3.40.50.2300">
    <property type="match status" value="1"/>
</dbReference>
<dbReference type="Pfam" id="PF12974">
    <property type="entry name" value="Phosphonate-bd"/>
    <property type="match status" value="1"/>
</dbReference>
<dbReference type="PROSITE" id="PS50110">
    <property type="entry name" value="RESPONSE_REGULATORY"/>
    <property type="match status" value="1"/>
</dbReference>
<dbReference type="PANTHER" id="PTHR45339:SF5">
    <property type="entry name" value="HISTIDINE KINASE"/>
    <property type="match status" value="1"/>
</dbReference>
<dbReference type="PANTHER" id="PTHR45339">
    <property type="entry name" value="HYBRID SIGNAL TRANSDUCTION HISTIDINE KINASE J"/>
    <property type="match status" value="1"/>
</dbReference>
<evidence type="ECO:0000256" key="5">
    <source>
        <dbReference type="ARBA" id="ARBA00023012"/>
    </source>
</evidence>
<sequence length="931" mass="100399">MADIPLALAPVHLAARMGQARRVLAAALLWLLALLAAPALAAPTEPAPQASAEPATHPSASPTLTLGVLAFRPKPETLARWQPLVDHLNASLQGGRPVRLRALSYAELNAAVDRHEVDIVLTQPAHYIRLTHDAGLRAPLATLVERDGTHALAEFGGVILADATRQDLRALADLRGRRIATSSTESLGAYLAQARVLAREGINLPADAQVMALGGEQDAAVQALLQGRADVAFVRTGVLEALQAEGRVPPGRLKVLHPQTQGDYPFVRSTELYPQWPLAVMPWCQEALARQLAAAILGLPHDGVVARQLQIVGFTIPGDYTPVAEMMRTLRVPPFDRQTPIRLQDLLQQYGLLILPGSLGLAALLAALLLQIAQTNRQLRREHRQAADALRALEDAGLRQRSILDSISQGLYGVDPQGLCTFINPSALAMLQLQAPQVLGRPQHQVFHHHHADGRPYPASECPISLTLADGQPRQVQDWFWRQDGSGFAVRLSVSPSPQRDGSRGAVVTFDDITEHLRVADELAQHRDHLEQLVRTRTAEAEEARLAAEQASRAKSAFLANMSHEIRTPINAIVGLSHSLSQMAPAGEPQRERLAQIQVATRHLMALIDNVLDISRIEAGRLTLADEPFSLPELLRQACDMVRPQAQAKGLPLQVQADGLPATLRGDPVRLSQALINYLGNAVKFTSQGQIDLRVRQKERQDGRVLLRFEVSDTGIGLSADEQARLFRPFEQSDVSATRRYGGTGLGLAITRHLATLMGGEAGVHSRAGEGSCFWFTAWLALAPEQPVGDPIDGADALNALRAEQAGAAVLLVEDDPVNQLIARELLQAAGLQVSLAGDGTEALALARTQAFAAIVTDVQMPRMDGIVLARQLRALPGLARTPIIAMTASALSGDREACLQAGMNAYIAKPVDPPALYRVLLAELRRAAGR</sequence>
<dbReference type="PROSITE" id="PS50112">
    <property type="entry name" value="PAS"/>
    <property type="match status" value="1"/>
</dbReference>
<evidence type="ECO:0000259" key="15">
    <source>
        <dbReference type="PROSITE" id="PS50113"/>
    </source>
</evidence>
<dbReference type="SUPFAM" id="SSF55874">
    <property type="entry name" value="ATPase domain of HSP90 chaperone/DNA topoisomerase II/histidine kinase"/>
    <property type="match status" value="1"/>
</dbReference>
<dbReference type="Pfam" id="PF02518">
    <property type="entry name" value="HATPase_c"/>
    <property type="match status" value="1"/>
</dbReference>
<proteinExistence type="predicted"/>
<keyword evidence="10" id="KW-0175">Coiled coil</keyword>
<dbReference type="InterPro" id="IPR036890">
    <property type="entry name" value="HATPase_C_sf"/>
</dbReference>
<dbReference type="CDD" id="cd17546">
    <property type="entry name" value="REC_hyHK_CKI1_RcsC-like"/>
    <property type="match status" value="1"/>
</dbReference>
<evidence type="ECO:0000259" key="12">
    <source>
        <dbReference type="PROSITE" id="PS50109"/>
    </source>
</evidence>
<evidence type="ECO:0000259" key="13">
    <source>
        <dbReference type="PROSITE" id="PS50110"/>
    </source>
</evidence>
<evidence type="ECO:0000256" key="4">
    <source>
        <dbReference type="ARBA" id="ARBA00022729"/>
    </source>
</evidence>
<feature type="chain" id="PRO_5037621078" description="Virulence sensor protein BvgS" evidence="11">
    <location>
        <begin position="42"/>
        <end position="931"/>
    </location>
</feature>
<comment type="caution">
    <text evidence="16">The sequence shown here is derived from an EMBL/GenBank/DDBJ whole genome shotgun (WGS) entry which is preliminary data.</text>
</comment>
<dbReference type="PROSITE" id="PS50109">
    <property type="entry name" value="HIS_KIN"/>
    <property type="match status" value="1"/>
</dbReference>
<feature type="domain" description="PAC" evidence="15">
    <location>
        <begin position="474"/>
        <end position="525"/>
    </location>
</feature>
<dbReference type="InterPro" id="IPR000700">
    <property type="entry name" value="PAS-assoc_C"/>
</dbReference>
<dbReference type="SUPFAM" id="SSF55785">
    <property type="entry name" value="PYP-like sensor domain (PAS domain)"/>
    <property type="match status" value="1"/>
</dbReference>
<dbReference type="InterPro" id="IPR003594">
    <property type="entry name" value="HATPase_dom"/>
</dbReference>
<evidence type="ECO:0000256" key="11">
    <source>
        <dbReference type="SAM" id="SignalP"/>
    </source>
</evidence>
<dbReference type="InterPro" id="IPR004358">
    <property type="entry name" value="Sig_transdc_His_kin-like_C"/>
</dbReference>
<keyword evidence="6" id="KW-0843">Virulence</keyword>
<dbReference type="Pfam" id="PF00072">
    <property type="entry name" value="Response_reg"/>
    <property type="match status" value="1"/>
</dbReference>
<evidence type="ECO:0000256" key="10">
    <source>
        <dbReference type="SAM" id="Coils"/>
    </source>
</evidence>
<dbReference type="SMART" id="SM00387">
    <property type="entry name" value="HATPase_c"/>
    <property type="match status" value="1"/>
</dbReference>
<feature type="modified residue" description="4-aspartylphosphate" evidence="9">
    <location>
        <position position="858"/>
    </location>
</feature>
<dbReference type="InterPro" id="IPR000014">
    <property type="entry name" value="PAS"/>
</dbReference>
<dbReference type="SMART" id="SM00448">
    <property type="entry name" value="REC"/>
    <property type="match status" value="1"/>
</dbReference>
<dbReference type="Gene3D" id="3.40.190.10">
    <property type="entry name" value="Periplasmic binding protein-like II"/>
    <property type="match status" value="2"/>
</dbReference>
<feature type="domain" description="PAS" evidence="14">
    <location>
        <begin position="401"/>
        <end position="441"/>
    </location>
</feature>
<dbReference type="NCBIfam" id="TIGR00229">
    <property type="entry name" value="sensory_box"/>
    <property type="match status" value="1"/>
</dbReference>
<evidence type="ECO:0000256" key="7">
    <source>
        <dbReference type="ARBA" id="ARBA00058004"/>
    </source>
</evidence>
<dbReference type="PROSITE" id="PS50113">
    <property type="entry name" value="PAC"/>
    <property type="match status" value="1"/>
</dbReference>
<keyword evidence="17" id="KW-1185">Reference proteome</keyword>
<dbReference type="RefSeq" id="WP_210854146.1">
    <property type="nucleotide sequence ID" value="NZ_JAGQDD010000007.1"/>
</dbReference>